<feature type="region of interest" description="Disordered" evidence="1">
    <location>
        <begin position="1"/>
        <end position="24"/>
    </location>
</feature>
<evidence type="ECO:0000313" key="4">
    <source>
        <dbReference type="Proteomes" id="UP001500575"/>
    </source>
</evidence>
<dbReference type="InterPro" id="IPR000209">
    <property type="entry name" value="Peptidase_S8/S53_dom"/>
</dbReference>
<keyword evidence="4" id="KW-1185">Reference proteome</keyword>
<proteinExistence type="predicted"/>
<evidence type="ECO:0000259" key="2">
    <source>
        <dbReference type="Pfam" id="PF00082"/>
    </source>
</evidence>
<dbReference type="Pfam" id="PF00082">
    <property type="entry name" value="Peptidase_S8"/>
    <property type="match status" value="1"/>
</dbReference>
<organism evidence="3 4">
    <name type="scientific">Nocardioides bigeumensis</name>
    <dbReference type="NCBI Taxonomy" id="433657"/>
    <lineage>
        <taxon>Bacteria</taxon>
        <taxon>Bacillati</taxon>
        <taxon>Actinomycetota</taxon>
        <taxon>Actinomycetes</taxon>
        <taxon>Propionibacteriales</taxon>
        <taxon>Nocardioidaceae</taxon>
        <taxon>Nocardioides</taxon>
    </lineage>
</organism>
<dbReference type="Proteomes" id="UP001500575">
    <property type="component" value="Unassembled WGS sequence"/>
</dbReference>
<dbReference type="Gene3D" id="3.40.50.200">
    <property type="entry name" value="Peptidase S8/S53 domain"/>
    <property type="match status" value="1"/>
</dbReference>
<comment type="caution">
    <text evidence="3">The sequence shown here is derived from an EMBL/GenBank/DDBJ whole genome shotgun (WGS) entry which is preliminary data.</text>
</comment>
<name>A0ABP5KFG2_9ACTN</name>
<feature type="domain" description="Peptidase S8/S53" evidence="2">
    <location>
        <begin position="238"/>
        <end position="564"/>
    </location>
</feature>
<dbReference type="EMBL" id="BAAAQQ010000013">
    <property type="protein sequence ID" value="GAA2131759.1"/>
    <property type="molecule type" value="Genomic_DNA"/>
</dbReference>
<protein>
    <submittedName>
        <fullName evidence="3">S8 family peptidase</fullName>
    </submittedName>
</protein>
<gene>
    <name evidence="3" type="ORF">GCM10009843_35630</name>
</gene>
<dbReference type="CDD" id="cd04847">
    <property type="entry name" value="Peptidases_S8_Subtilisin_like_2"/>
    <property type="match status" value="1"/>
</dbReference>
<dbReference type="InterPro" id="IPR034074">
    <property type="entry name" value="Y4bN_pept_dom"/>
</dbReference>
<evidence type="ECO:0000256" key="1">
    <source>
        <dbReference type="SAM" id="MobiDB-lite"/>
    </source>
</evidence>
<accession>A0ABP5KFG2</accession>
<sequence length="778" mass="84265">MPERRTPTGFPPPPPRNPHRHGQRLTQDLTTAQAVRRIPTGIDPNLVFKILTPSGGLDEESLARRGLVTLGDNGAHTYFVLTSDNGAALRSALDQYSSAEDREGAKGTYGTIFDKVDSLAPYGPEDRRGVGLDDVPTDGTAFVVDISVWPSEDYTEARRRADVVQSVVTRSGGSLVHAAQVSARVTVIRVSVNAGGLEDLLATSVVEKVRTPPVPYMDPSDWQDISLADIEIVPVESMSVGVLDDVPATGHPLLGSLVASVDEFGPSGHVWQQQGHHGTLVTGRVLYPRLQESLRDLTPFEAVGHVHIARVLEPDPVQPLRTRFAGGDLGEPPHLVVRRAVEYLADTYDVRVFNISIGYDEPYDGSHVGEFTETLDELVRERNIVIVVPAGNVPASPTGTTASGLHGGHDYPGHLDAPEHRIAEPGPAALAVCVGSVAHSDAPREWNPPRLGDKAVAPIGGVSPFSRSGPGVGHIKNYSNKPDFVHEGGNWVVTDTGNLILEDHGVSVVSTALEPSGRLFRATSGTSFAVPLVARAAADVLHEYPDASANLVRALLGASATDAGLEATKVADVTARRRLYGLGKPTAAAARLSDEHRVTMTFDGEMAVDSVVVHPVPVPEAFAKTLSRTRRVRVAMAYDPPVRRQRREYLASTMQVDLFRAMTLDEVQDLVGKQDPANAVRMISDRRRVALEPGSDHVRSATLHVRTWEPKRLNVDDGETYYLVVTNTTKPWARDKTDYATQKYALSVVLEDEGRLDLDLFSLVTQQVQPEVRARLRT</sequence>
<dbReference type="SUPFAM" id="SSF52743">
    <property type="entry name" value="Subtilisin-like"/>
    <property type="match status" value="1"/>
</dbReference>
<evidence type="ECO:0000313" key="3">
    <source>
        <dbReference type="EMBL" id="GAA2131759.1"/>
    </source>
</evidence>
<dbReference type="InterPro" id="IPR036852">
    <property type="entry name" value="Peptidase_S8/S53_dom_sf"/>
</dbReference>
<reference evidence="4" key="1">
    <citation type="journal article" date="2019" name="Int. J. Syst. Evol. Microbiol.">
        <title>The Global Catalogue of Microorganisms (GCM) 10K type strain sequencing project: providing services to taxonomists for standard genome sequencing and annotation.</title>
        <authorList>
            <consortium name="The Broad Institute Genomics Platform"/>
            <consortium name="The Broad Institute Genome Sequencing Center for Infectious Disease"/>
            <person name="Wu L."/>
            <person name="Ma J."/>
        </authorList>
    </citation>
    <scope>NUCLEOTIDE SEQUENCE [LARGE SCALE GENOMIC DNA]</scope>
    <source>
        <strain evidence="4">JCM 16021</strain>
    </source>
</reference>